<gene>
    <name evidence="2" type="ORF">MERR_LOCUS38892</name>
</gene>
<reference evidence="2" key="1">
    <citation type="submission" date="2020-01" db="EMBL/GenBank/DDBJ databases">
        <authorList>
            <person name="Mishra B."/>
        </authorList>
    </citation>
    <scope>NUCLEOTIDE SEQUENCE [LARGE SCALE GENOMIC DNA]</scope>
</reference>
<comment type="caution">
    <text evidence="2">The sequence shown here is derived from an EMBL/GenBank/DDBJ whole genome shotgun (WGS) entry which is preliminary data.</text>
</comment>
<dbReference type="OrthoDB" id="10254842at2759"/>
<accession>A0A6D2KBA6</accession>
<evidence type="ECO:0000313" key="2">
    <source>
        <dbReference type="EMBL" id="CAA7051657.1"/>
    </source>
</evidence>
<keyword evidence="3" id="KW-1185">Reference proteome</keyword>
<dbReference type="AlphaFoldDB" id="A0A6D2KBA6"/>
<dbReference type="EMBL" id="CACVBM020001484">
    <property type="protein sequence ID" value="CAA7051657.1"/>
    <property type="molecule type" value="Genomic_DNA"/>
</dbReference>
<evidence type="ECO:0000313" key="3">
    <source>
        <dbReference type="Proteomes" id="UP000467841"/>
    </source>
</evidence>
<proteinExistence type="predicted"/>
<dbReference type="Pfam" id="PF12490">
    <property type="entry name" value="BCAS3"/>
    <property type="match status" value="1"/>
</dbReference>
<sequence length="195" mass="21933">MIRVGKMKQYSNVVDKPSAKANKSRLILRILQVSLTAFDFSDLLFHCTSHVSSNALTKQRSFRDGVGFEPRFFYGSTSIPPDSDIDLSNKETKRITISRECQSHGRHRCASFHTMTELQMYQPSQPPLWAMQSVSRTGVESDDANNGGPGEMELEGIQTKTIEVRTRNLVPAYGYLRSPNSQQVTIVNMILSESK</sequence>
<name>A0A6D2KBA6_9BRAS</name>
<organism evidence="2 3">
    <name type="scientific">Microthlaspi erraticum</name>
    <dbReference type="NCBI Taxonomy" id="1685480"/>
    <lineage>
        <taxon>Eukaryota</taxon>
        <taxon>Viridiplantae</taxon>
        <taxon>Streptophyta</taxon>
        <taxon>Embryophyta</taxon>
        <taxon>Tracheophyta</taxon>
        <taxon>Spermatophyta</taxon>
        <taxon>Magnoliopsida</taxon>
        <taxon>eudicotyledons</taxon>
        <taxon>Gunneridae</taxon>
        <taxon>Pentapetalae</taxon>
        <taxon>rosids</taxon>
        <taxon>malvids</taxon>
        <taxon>Brassicales</taxon>
        <taxon>Brassicaceae</taxon>
        <taxon>Coluteocarpeae</taxon>
        <taxon>Microthlaspi</taxon>
    </lineage>
</organism>
<protein>
    <recommendedName>
        <fullName evidence="1">BCAS3 domain-containing protein</fullName>
    </recommendedName>
</protein>
<dbReference type="InterPro" id="IPR022175">
    <property type="entry name" value="BCAS3_dom"/>
</dbReference>
<dbReference type="Proteomes" id="UP000467841">
    <property type="component" value="Unassembled WGS sequence"/>
</dbReference>
<evidence type="ECO:0000259" key="1">
    <source>
        <dbReference type="Pfam" id="PF12490"/>
    </source>
</evidence>
<feature type="domain" description="BCAS3" evidence="1">
    <location>
        <begin position="93"/>
        <end position="173"/>
    </location>
</feature>